<dbReference type="KEGG" id="bxe:Bxe_B1428"/>
<proteinExistence type="predicted"/>
<protein>
    <submittedName>
        <fullName evidence="1">Uncharacterized protein</fullName>
    </submittedName>
</protein>
<dbReference type="Proteomes" id="UP000001817">
    <property type="component" value="Chromosome 2"/>
</dbReference>
<keyword evidence="2" id="KW-1185">Reference proteome</keyword>
<dbReference type="eggNOG" id="ENOG5030X7I">
    <property type="taxonomic scope" value="Bacteria"/>
</dbReference>
<accession>Q13N03</accession>
<sequence>MIADTRYVAIDLPATMKEFGYLAHRNSDEATKHAAVPLASRYEALKRVGSVLLVAVILACIHREISGANDGSLLCAVSAYVNGRGHELPRGHDSGAR</sequence>
<evidence type="ECO:0000313" key="2">
    <source>
        <dbReference type="Proteomes" id="UP000001817"/>
    </source>
</evidence>
<gene>
    <name evidence="1" type="ORF">Bxe_B1428</name>
</gene>
<dbReference type="STRING" id="266265.Bxe_B1428"/>
<evidence type="ECO:0000313" key="1">
    <source>
        <dbReference type="EMBL" id="ABE34536.1"/>
    </source>
</evidence>
<dbReference type="EMBL" id="CP000271">
    <property type="protein sequence ID" value="ABE34536.1"/>
    <property type="molecule type" value="Genomic_DNA"/>
</dbReference>
<reference evidence="1 2" key="1">
    <citation type="journal article" date="2006" name="Proc. Natl. Acad. Sci. U.S.A.">
        <title>Burkholderia xenovorans LB400 harbors a multi-replicon, 9.73-Mbp genome shaped for versatility.</title>
        <authorList>
            <person name="Chain P.S."/>
            <person name="Denef V.J."/>
            <person name="Konstantinidis K.T."/>
            <person name="Vergez L.M."/>
            <person name="Agullo L."/>
            <person name="Reyes V.L."/>
            <person name="Hauser L."/>
            <person name="Cordova M."/>
            <person name="Gomez L."/>
            <person name="Gonzalez M."/>
            <person name="Land M."/>
            <person name="Lao V."/>
            <person name="Larimer F."/>
            <person name="LiPuma J.J."/>
            <person name="Mahenthiralingam E."/>
            <person name="Malfatti S.A."/>
            <person name="Marx C.J."/>
            <person name="Parnell J.J."/>
            <person name="Ramette A."/>
            <person name="Richardson P."/>
            <person name="Seeger M."/>
            <person name="Smith D."/>
            <person name="Spilker T."/>
            <person name="Sul W.J."/>
            <person name="Tsoi T.V."/>
            <person name="Ulrich L.E."/>
            <person name="Zhulin I.B."/>
            <person name="Tiedje J.M."/>
        </authorList>
    </citation>
    <scope>NUCLEOTIDE SEQUENCE [LARGE SCALE GENOMIC DNA]</scope>
    <source>
        <strain evidence="1 2">LB400</strain>
    </source>
</reference>
<organism evidence="1 2">
    <name type="scientific">Paraburkholderia xenovorans (strain LB400)</name>
    <dbReference type="NCBI Taxonomy" id="266265"/>
    <lineage>
        <taxon>Bacteria</taxon>
        <taxon>Pseudomonadati</taxon>
        <taxon>Pseudomonadota</taxon>
        <taxon>Betaproteobacteria</taxon>
        <taxon>Burkholderiales</taxon>
        <taxon>Burkholderiaceae</taxon>
        <taxon>Paraburkholderia</taxon>
    </lineage>
</organism>
<dbReference type="AlphaFoldDB" id="Q13N03"/>
<name>Q13N03_PARXL</name>